<name>A0A0F0H092_LENAE</name>
<comment type="caution">
    <text evidence="1">The sequence shown here is derived from an EMBL/GenBank/DDBJ whole genome shotgun (WGS) entry which is preliminary data.</text>
</comment>
<dbReference type="Gene3D" id="3.40.50.720">
    <property type="entry name" value="NAD(P)-binding Rossmann-like Domain"/>
    <property type="match status" value="1"/>
</dbReference>
<evidence type="ECO:0000313" key="1">
    <source>
        <dbReference type="EMBL" id="KJK47687.1"/>
    </source>
</evidence>
<dbReference type="EMBL" id="JYJG01000129">
    <property type="protein sequence ID" value="KJK47687.1"/>
    <property type="molecule type" value="Genomic_DNA"/>
</dbReference>
<protein>
    <submittedName>
        <fullName evidence="1">Uncharacterized protein</fullName>
    </submittedName>
</protein>
<keyword evidence="2" id="KW-1185">Reference proteome</keyword>
<proteinExistence type="predicted"/>
<accession>A0A0F0H092</accession>
<sequence>MYRAVGYLSTHLADIPFDHVSGTIPHLAGRVLDLDEVPIPGVYVTGWIKRGPIGLIGHTKGDALETITSLLEDAASLPRASSSSGDIVEFLGQRGVPFVTNEGWGRLDLHEMALGAVEGRERVKVVSREEMTAISNG</sequence>
<dbReference type="SUPFAM" id="SSF51971">
    <property type="entry name" value="Nucleotide-binding domain"/>
    <property type="match status" value="1"/>
</dbReference>
<organism evidence="1 2">
    <name type="scientific">Lentzea aerocolonigenes</name>
    <name type="common">Lechevalieria aerocolonigenes</name>
    <name type="synonym">Saccharothrix aerocolonigenes</name>
    <dbReference type="NCBI Taxonomy" id="68170"/>
    <lineage>
        <taxon>Bacteria</taxon>
        <taxon>Bacillati</taxon>
        <taxon>Actinomycetota</taxon>
        <taxon>Actinomycetes</taxon>
        <taxon>Pseudonocardiales</taxon>
        <taxon>Pseudonocardiaceae</taxon>
        <taxon>Lentzea</taxon>
    </lineage>
</organism>
<dbReference type="Proteomes" id="UP000033393">
    <property type="component" value="Unassembled WGS sequence"/>
</dbReference>
<evidence type="ECO:0000313" key="2">
    <source>
        <dbReference type="Proteomes" id="UP000033393"/>
    </source>
</evidence>
<dbReference type="PATRIC" id="fig|68170.10.peg.4973"/>
<dbReference type="AlphaFoldDB" id="A0A0F0H092"/>
<gene>
    <name evidence="1" type="ORF">UK23_19650</name>
</gene>
<reference evidence="1 2" key="1">
    <citation type="submission" date="2015-02" db="EMBL/GenBank/DDBJ databases">
        <authorList>
            <person name="Ju K.-S."/>
            <person name="Doroghazi J.R."/>
            <person name="Metcalf W."/>
        </authorList>
    </citation>
    <scope>NUCLEOTIDE SEQUENCE [LARGE SCALE GENOMIC DNA]</scope>
    <source>
        <strain evidence="1 2">NRRL B-16140</strain>
    </source>
</reference>